<comment type="caution">
    <text evidence="1">The sequence shown here is derived from an EMBL/GenBank/DDBJ whole genome shotgun (WGS) entry which is preliminary data.</text>
</comment>
<protein>
    <submittedName>
        <fullName evidence="1">Uncharacterized protein</fullName>
    </submittedName>
</protein>
<dbReference type="EMBL" id="JAPDRQ010000272">
    <property type="protein sequence ID" value="KAJ9651213.1"/>
    <property type="molecule type" value="Genomic_DNA"/>
</dbReference>
<evidence type="ECO:0000313" key="2">
    <source>
        <dbReference type="Proteomes" id="UP001172386"/>
    </source>
</evidence>
<evidence type="ECO:0000313" key="1">
    <source>
        <dbReference type="EMBL" id="KAJ9651213.1"/>
    </source>
</evidence>
<organism evidence="1 2">
    <name type="scientific">Neophaeococcomyces mojaviensis</name>
    <dbReference type="NCBI Taxonomy" id="3383035"/>
    <lineage>
        <taxon>Eukaryota</taxon>
        <taxon>Fungi</taxon>
        <taxon>Dikarya</taxon>
        <taxon>Ascomycota</taxon>
        <taxon>Pezizomycotina</taxon>
        <taxon>Eurotiomycetes</taxon>
        <taxon>Chaetothyriomycetidae</taxon>
        <taxon>Chaetothyriales</taxon>
        <taxon>Chaetothyriales incertae sedis</taxon>
        <taxon>Neophaeococcomyces</taxon>
    </lineage>
</organism>
<gene>
    <name evidence="1" type="ORF">H2198_009492</name>
</gene>
<name>A0ACC2ZU90_9EURO</name>
<dbReference type="Proteomes" id="UP001172386">
    <property type="component" value="Unassembled WGS sequence"/>
</dbReference>
<accession>A0ACC2ZU90</accession>
<proteinExistence type="predicted"/>
<keyword evidence="2" id="KW-1185">Reference proteome</keyword>
<sequence>MPSQHKAVYLEKVGVPFSIGAIDTKSPAKGEVCIRVHALAINPVDWKIQDSGYPTKSWPIILGEDVAGTIEAVGDGVTRFKSGQRVLAHAQYLMTKKLEHSGFQELVLAPETSVVPIPEGMKFEDASVLPLAMSTAAAGLYQPKSEMCLELPLPSTKPQKTGKTLLVWGGSASVGTAVIQLAVASGLAVAATCSKKNFELVEKLGAKAFDYNSPSVVGDLVAELQKGEFVGGYDAIGSRESSMQSAQVIAQLGGGILANVLNPPEDIPATVQSKMVLAPTIFYGPTAYVGKGVYEDFLPQALASGQIVPAPDSEVAGNGLGAVEAACQRQKAGVSGKKIVVTL</sequence>
<reference evidence="1" key="1">
    <citation type="submission" date="2022-10" db="EMBL/GenBank/DDBJ databases">
        <title>Culturing micro-colonial fungi from biological soil crusts in the Mojave desert and describing Neophaeococcomyces mojavensis, and introducing the new genera and species Taxawa tesnikishii.</title>
        <authorList>
            <person name="Kurbessoian T."/>
            <person name="Stajich J.E."/>
        </authorList>
    </citation>
    <scope>NUCLEOTIDE SEQUENCE</scope>
    <source>
        <strain evidence="1">JES_112</strain>
    </source>
</reference>